<feature type="region of interest" description="Disordered" evidence="1">
    <location>
        <begin position="1"/>
        <end position="111"/>
    </location>
</feature>
<feature type="compositionally biased region" description="Basic residues" evidence="1">
    <location>
        <begin position="73"/>
        <end position="84"/>
    </location>
</feature>
<dbReference type="EMBL" id="JAPCWZ010000005">
    <property type="protein sequence ID" value="KAK8863285.1"/>
    <property type="molecule type" value="Genomic_DNA"/>
</dbReference>
<feature type="compositionally biased region" description="Polar residues" evidence="1">
    <location>
        <begin position="61"/>
        <end position="72"/>
    </location>
</feature>
<feature type="region of interest" description="Disordered" evidence="1">
    <location>
        <begin position="123"/>
        <end position="145"/>
    </location>
</feature>
<gene>
    <name evidence="2" type="ORF">PGQ11_009520</name>
</gene>
<name>A0ABR2IJH5_9PEZI</name>
<organism evidence="2 3">
    <name type="scientific">Apiospora arundinis</name>
    <dbReference type="NCBI Taxonomy" id="335852"/>
    <lineage>
        <taxon>Eukaryota</taxon>
        <taxon>Fungi</taxon>
        <taxon>Dikarya</taxon>
        <taxon>Ascomycota</taxon>
        <taxon>Pezizomycotina</taxon>
        <taxon>Sordariomycetes</taxon>
        <taxon>Xylariomycetidae</taxon>
        <taxon>Amphisphaeriales</taxon>
        <taxon>Apiosporaceae</taxon>
        <taxon>Apiospora</taxon>
    </lineage>
</organism>
<sequence>MGTFACFPPPTITATPPDRAPGLDRSQEGQRQPMPATAVGLRQLLGIRPKGASTAPAARSRNATAVNSNGNNHPRHRQHLRRHQGARDASSPPRSPGASSRVSESDSDAADNSNALASLMELRRMKKGGRTTKGLHGRRSSGIGARDAPCERWRVPCCAPRPTMLARVDERVLSERMKGVWAMNT</sequence>
<dbReference type="Proteomes" id="UP001390339">
    <property type="component" value="Unassembled WGS sequence"/>
</dbReference>
<protein>
    <submittedName>
        <fullName evidence="2">Uncharacterized protein</fullName>
    </submittedName>
</protein>
<reference evidence="2 3" key="1">
    <citation type="journal article" date="2024" name="IMA Fungus">
        <title>Apiospora arundinis, a panoply of carbohydrate-active enzymes and secondary metabolites.</title>
        <authorList>
            <person name="Sorensen T."/>
            <person name="Petersen C."/>
            <person name="Muurmann A.T."/>
            <person name="Christiansen J.V."/>
            <person name="Brundto M.L."/>
            <person name="Overgaard C.K."/>
            <person name="Boysen A.T."/>
            <person name="Wollenberg R.D."/>
            <person name="Larsen T.O."/>
            <person name="Sorensen J.L."/>
            <person name="Nielsen K.L."/>
            <person name="Sondergaard T.E."/>
        </authorList>
    </citation>
    <scope>NUCLEOTIDE SEQUENCE [LARGE SCALE GENOMIC DNA]</scope>
    <source>
        <strain evidence="2 3">AAU 773</strain>
    </source>
</reference>
<feature type="compositionally biased region" description="Low complexity" evidence="1">
    <location>
        <begin position="87"/>
        <end position="102"/>
    </location>
</feature>
<keyword evidence="3" id="KW-1185">Reference proteome</keyword>
<evidence type="ECO:0000256" key="1">
    <source>
        <dbReference type="SAM" id="MobiDB-lite"/>
    </source>
</evidence>
<accession>A0ABR2IJH5</accession>
<proteinExistence type="predicted"/>
<evidence type="ECO:0000313" key="2">
    <source>
        <dbReference type="EMBL" id="KAK8863285.1"/>
    </source>
</evidence>
<feature type="compositionally biased region" description="Basic residues" evidence="1">
    <location>
        <begin position="124"/>
        <end position="139"/>
    </location>
</feature>
<comment type="caution">
    <text evidence="2">The sequence shown here is derived from an EMBL/GenBank/DDBJ whole genome shotgun (WGS) entry which is preliminary data.</text>
</comment>
<evidence type="ECO:0000313" key="3">
    <source>
        <dbReference type="Proteomes" id="UP001390339"/>
    </source>
</evidence>